<sequence>MHDVQLLLDQISNEFVNVVDQAVGISSSFYTDTRIYDFFDTEYDSAIDYVEAYDFYLLEYNRYSPLYYSIQSVSFYTDNPSIIFAGGVRPINEFTMEHDWYARLTEVKHPILIRTNPNLNSELFSIIRELDYYKNRSEYQKIVRIDLNPLTLRHIFNNIAFQGDVYLLNGNGSIEYTSNNSIDWRSNNLTFEQLEIPDGTIIVENQVLPQSYSEGMQIVGTVKEDVLLEELYNSRQFIVILATITFILPTLLIILISKSIHARLLRVLRYIKKMKKQNFELIEFAGDKDEIGELTNEFNNMSRTINKLINEVYIANIEKKDLEIREKQAQLSALQSQINPHFLFNALETIRMRSVIKGEKETAKIIQNMAKIFRNSLTWGKDFQTVREELILITCFLEIQKYRFGDKIDFEFQIDDEAYDCIIPNMVFLPFVENASIHGVESIKENGKIHISIKNRNKNLYFTITDNGLGMEKEQLTKLMQSLENGESMGDSVGIKNVYYRLKLYYKNDFDFSITSNSDTGTKVEIRLPADR</sequence>
<keyword evidence="6 8" id="KW-0472">Membrane</keyword>
<dbReference type="InterPro" id="IPR003594">
    <property type="entry name" value="HATPase_dom"/>
</dbReference>
<dbReference type="AlphaFoldDB" id="W4QPH5"/>
<evidence type="ECO:0000313" key="11">
    <source>
        <dbReference type="Proteomes" id="UP000018896"/>
    </source>
</evidence>
<evidence type="ECO:0000256" key="1">
    <source>
        <dbReference type="ARBA" id="ARBA00004651"/>
    </source>
</evidence>
<comment type="subcellular location">
    <subcellularLocation>
        <location evidence="1">Cell membrane</location>
        <topology evidence="1">Multi-pass membrane protein</topology>
    </subcellularLocation>
</comment>
<evidence type="ECO:0000259" key="9">
    <source>
        <dbReference type="PROSITE" id="PS50885"/>
    </source>
</evidence>
<dbReference type="GO" id="GO:0000155">
    <property type="term" value="F:phosphorelay sensor kinase activity"/>
    <property type="evidence" value="ECO:0007669"/>
    <property type="project" value="InterPro"/>
</dbReference>
<proteinExistence type="predicted"/>
<dbReference type="STRING" id="1236973.JCM9157_575"/>
<evidence type="ECO:0000256" key="6">
    <source>
        <dbReference type="ARBA" id="ARBA00023136"/>
    </source>
</evidence>
<dbReference type="InterPro" id="IPR003660">
    <property type="entry name" value="HAMP_dom"/>
</dbReference>
<protein>
    <submittedName>
        <fullName evidence="10">Two-component sensor histidine kinase</fullName>
    </submittedName>
</protein>
<evidence type="ECO:0000256" key="7">
    <source>
        <dbReference type="SAM" id="Coils"/>
    </source>
</evidence>
<dbReference type="SUPFAM" id="SSF55874">
    <property type="entry name" value="ATPase domain of HSP90 chaperone/DNA topoisomerase II/histidine kinase"/>
    <property type="match status" value="1"/>
</dbReference>
<keyword evidence="8" id="KW-0812">Transmembrane</keyword>
<keyword evidence="5 10" id="KW-0418">Kinase</keyword>
<keyword evidence="11" id="KW-1185">Reference proteome</keyword>
<keyword evidence="3" id="KW-0597">Phosphoprotein</keyword>
<dbReference type="Gene3D" id="3.30.565.10">
    <property type="entry name" value="Histidine kinase-like ATPase, C-terminal domain"/>
    <property type="match status" value="1"/>
</dbReference>
<accession>W4QPH5</accession>
<comment type="caution">
    <text evidence="10">The sequence shown here is derived from an EMBL/GenBank/DDBJ whole genome shotgun (WGS) entry which is preliminary data.</text>
</comment>
<evidence type="ECO:0000256" key="3">
    <source>
        <dbReference type="ARBA" id="ARBA00022553"/>
    </source>
</evidence>
<keyword evidence="8" id="KW-1133">Transmembrane helix</keyword>
<dbReference type="PANTHER" id="PTHR34220:SF7">
    <property type="entry name" value="SENSOR HISTIDINE KINASE YPDA"/>
    <property type="match status" value="1"/>
</dbReference>
<dbReference type="Pfam" id="PF06580">
    <property type="entry name" value="His_kinase"/>
    <property type="match status" value="1"/>
</dbReference>
<dbReference type="Pfam" id="PF02518">
    <property type="entry name" value="HATPase_c"/>
    <property type="match status" value="1"/>
</dbReference>
<feature type="coiled-coil region" evidence="7">
    <location>
        <begin position="291"/>
        <end position="337"/>
    </location>
</feature>
<dbReference type="EMBL" id="BAUV01000003">
    <property type="protein sequence ID" value="GAE33563.1"/>
    <property type="molecule type" value="Genomic_DNA"/>
</dbReference>
<feature type="domain" description="HAMP" evidence="9">
    <location>
        <begin position="258"/>
        <end position="310"/>
    </location>
</feature>
<dbReference type="SUPFAM" id="SSF158472">
    <property type="entry name" value="HAMP domain-like"/>
    <property type="match status" value="1"/>
</dbReference>
<evidence type="ECO:0000256" key="2">
    <source>
        <dbReference type="ARBA" id="ARBA00022475"/>
    </source>
</evidence>
<dbReference type="eggNOG" id="COG2972">
    <property type="taxonomic scope" value="Bacteria"/>
</dbReference>
<keyword evidence="7" id="KW-0175">Coiled coil</keyword>
<dbReference type="RefSeq" id="WP_235714777.1">
    <property type="nucleotide sequence ID" value="NZ_BAUV01000003.1"/>
</dbReference>
<evidence type="ECO:0000256" key="4">
    <source>
        <dbReference type="ARBA" id="ARBA00022679"/>
    </source>
</evidence>
<keyword evidence="2" id="KW-1003">Cell membrane</keyword>
<dbReference type="GO" id="GO:0005886">
    <property type="term" value="C:plasma membrane"/>
    <property type="evidence" value="ECO:0007669"/>
    <property type="project" value="UniProtKB-SubCell"/>
</dbReference>
<dbReference type="InterPro" id="IPR036890">
    <property type="entry name" value="HATPase_C_sf"/>
</dbReference>
<dbReference type="Proteomes" id="UP000018896">
    <property type="component" value="Unassembled WGS sequence"/>
</dbReference>
<keyword evidence="4" id="KW-0808">Transferase</keyword>
<organism evidence="10 11">
    <name type="scientific">Halalkalibacter akibai (strain ATCC 43226 / DSM 21942 / CIP 109018 / JCM 9157 / 1139)</name>
    <name type="common">Bacillus akibai</name>
    <dbReference type="NCBI Taxonomy" id="1236973"/>
    <lineage>
        <taxon>Bacteria</taxon>
        <taxon>Bacillati</taxon>
        <taxon>Bacillota</taxon>
        <taxon>Bacilli</taxon>
        <taxon>Bacillales</taxon>
        <taxon>Bacillaceae</taxon>
        <taxon>Halalkalibacter</taxon>
    </lineage>
</organism>
<gene>
    <name evidence="10" type="ORF">JCM9157_575</name>
</gene>
<evidence type="ECO:0000256" key="5">
    <source>
        <dbReference type="ARBA" id="ARBA00022777"/>
    </source>
</evidence>
<feature type="transmembrane region" description="Helical" evidence="8">
    <location>
        <begin position="237"/>
        <end position="256"/>
    </location>
</feature>
<dbReference type="PROSITE" id="PS50885">
    <property type="entry name" value="HAMP"/>
    <property type="match status" value="1"/>
</dbReference>
<evidence type="ECO:0000313" key="10">
    <source>
        <dbReference type="EMBL" id="GAE33563.1"/>
    </source>
</evidence>
<dbReference type="InterPro" id="IPR050640">
    <property type="entry name" value="Bact_2-comp_sensor_kinase"/>
</dbReference>
<reference evidence="10 11" key="1">
    <citation type="journal article" date="2014" name="Genome Announc.">
        <title>Draft Genome Sequences of Three Alkaliphilic Bacillus Strains, Bacillus wakoensis JCM 9140T, Bacillus akibai JCM 9157T, and Bacillus hemicellulosilyticus JCM 9152T.</title>
        <authorList>
            <person name="Yuki M."/>
            <person name="Oshima K."/>
            <person name="Suda W."/>
            <person name="Oshida Y."/>
            <person name="Kitamura K."/>
            <person name="Iida T."/>
            <person name="Hattori M."/>
            <person name="Ohkuma M."/>
        </authorList>
    </citation>
    <scope>NUCLEOTIDE SEQUENCE [LARGE SCALE GENOMIC DNA]</scope>
    <source>
        <strain evidence="10 11">JCM 9157</strain>
    </source>
</reference>
<dbReference type="Gene3D" id="6.10.340.10">
    <property type="match status" value="1"/>
</dbReference>
<dbReference type="InterPro" id="IPR010559">
    <property type="entry name" value="Sig_transdc_His_kin_internal"/>
</dbReference>
<evidence type="ECO:0000256" key="8">
    <source>
        <dbReference type="SAM" id="Phobius"/>
    </source>
</evidence>
<dbReference type="PANTHER" id="PTHR34220">
    <property type="entry name" value="SENSOR HISTIDINE KINASE YPDA"/>
    <property type="match status" value="1"/>
</dbReference>
<name>W4QPH5_HALA3</name>